<dbReference type="PROSITE" id="PS51272">
    <property type="entry name" value="SLH"/>
    <property type="match status" value="1"/>
</dbReference>
<dbReference type="Proteomes" id="UP001596989">
    <property type="component" value="Unassembled WGS sequence"/>
</dbReference>
<gene>
    <name evidence="2" type="ORF">ACFQ2I_18490</name>
</gene>
<evidence type="ECO:0000259" key="1">
    <source>
        <dbReference type="PROSITE" id="PS51272"/>
    </source>
</evidence>
<accession>A0ABW3HUX3</accession>
<reference evidence="3" key="1">
    <citation type="journal article" date="2019" name="Int. J. Syst. Evol. Microbiol.">
        <title>The Global Catalogue of Microorganisms (GCM) 10K type strain sequencing project: providing services to taxonomists for standard genome sequencing and annotation.</title>
        <authorList>
            <consortium name="The Broad Institute Genomics Platform"/>
            <consortium name="The Broad Institute Genome Sequencing Center for Infectious Disease"/>
            <person name="Wu L."/>
            <person name="Ma J."/>
        </authorList>
    </citation>
    <scope>NUCLEOTIDE SEQUENCE [LARGE SCALE GENOMIC DNA]</scope>
    <source>
        <strain evidence="3">CCUG 59129</strain>
    </source>
</reference>
<dbReference type="RefSeq" id="WP_377566825.1">
    <property type="nucleotide sequence ID" value="NZ_JBHTJZ010000035.1"/>
</dbReference>
<dbReference type="Pfam" id="PF00395">
    <property type="entry name" value="SLH"/>
    <property type="match status" value="1"/>
</dbReference>
<organism evidence="2 3">
    <name type="scientific">Paenibacillus chungangensis</name>
    <dbReference type="NCBI Taxonomy" id="696535"/>
    <lineage>
        <taxon>Bacteria</taxon>
        <taxon>Bacillati</taxon>
        <taxon>Bacillota</taxon>
        <taxon>Bacilli</taxon>
        <taxon>Bacillales</taxon>
        <taxon>Paenibacillaceae</taxon>
        <taxon>Paenibacillus</taxon>
    </lineage>
</organism>
<proteinExistence type="predicted"/>
<sequence length="495" mass="53769">MNKFQRNAAVMALSAIIGGSALLPYQTQAEQLAPVADVQQAVVKNFEAQYSDAIRQLQAKGVLQGYEDGQIRPNKPVTNAELLKMTLLTFRLEVTEAAEPEANAKWYDAYVTSAIALGLIEDDGKLQPSRPVEAADVAAILAKALQRDTKSVLHWIDGLSITGNHLTRGEMAELLVQSEKAVRSEDARIVSVRALNKVALELTFDAPLALEDESREAASENFAFEPELKLVNQPRLKTGSIATYIVPMQTMPEGEMMTLTYKGVQTVTFEASDKLIPLREARQVTSDTFEIESLRQDGVIDYGYVISAYAGGRGSNAIALDEENSYNGQSLEIIPSLASRTAVLTPDNGEPITVSYVGYTQSTDGKQEPKFRLPQGQTLQPGTTYTVSSDWFTVEYASFVAEEIDPLAISSVQAVDDKTLQVTLSGDPGDELFAYRSIQLTGNDGSTLTAQYKVQSRQGAVGIFEISEGTVDEGIRYTVSPVGTWAVADDVTLAE</sequence>
<dbReference type="EMBL" id="JBHTJZ010000035">
    <property type="protein sequence ID" value="MFD0961343.1"/>
    <property type="molecule type" value="Genomic_DNA"/>
</dbReference>
<evidence type="ECO:0000313" key="2">
    <source>
        <dbReference type="EMBL" id="MFD0961343.1"/>
    </source>
</evidence>
<feature type="domain" description="SLH" evidence="1">
    <location>
        <begin position="37"/>
        <end position="100"/>
    </location>
</feature>
<comment type="caution">
    <text evidence="2">The sequence shown here is derived from an EMBL/GenBank/DDBJ whole genome shotgun (WGS) entry which is preliminary data.</text>
</comment>
<protein>
    <submittedName>
        <fullName evidence="2">S-layer homology domain-containing protein</fullName>
    </submittedName>
</protein>
<name>A0ABW3HUX3_9BACL</name>
<dbReference type="InterPro" id="IPR001119">
    <property type="entry name" value="SLH_dom"/>
</dbReference>
<keyword evidence="3" id="KW-1185">Reference proteome</keyword>
<evidence type="ECO:0000313" key="3">
    <source>
        <dbReference type="Proteomes" id="UP001596989"/>
    </source>
</evidence>